<proteinExistence type="predicted"/>
<dbReference type="PANTHER" id="PTHR32204:SF0">
    <property type="entry name" value="ATPASE RAVA"/>
    <property type="match status" value="1"/>
</dbReference>
<dbReference type="InterPro" id="IPR003593">
    <property type="entry name" value="AAA+_ATPase"/>
</dbReference>
<accession>A0ABU4G9P2</accession>
<dbReference type="CDD" id="cd00009">
    <property type="entry name" value="AAA"/>
    <property type="match status" value="1"/>
</dbReference>
<dbReference type="InterPro" id="IPR045427">
    <property type="entry name" value="MoxR"/>
</dbReference>
<dbReference type="InterPro" id="IPR041538">
    <property type="entry name" value="RavA-like_AAA_lid"/>
</dbReference>
<feature type="compositionally biased region" description="Polar residues" evidence="1">
    <location>
        <begin position="374"/>
        <end position="384"/>
    </location>
</feature>
<dbReference type="InterPro" id="IPR027417">
    <property type="entry name" value="P-loop_NTPase"/>
</dbReference>
<evidence type="ECO:0000256" key="1">
    <source>
        <dbReference type="SAM" id="MobiDB-lite"/>
    </source>
</evidence>
<protein>
    <submittedName>
        <fullName evidence="3">AAA family ATPase</fullName>
    </submittedName>
</protein>
<evidence type="ECO:0000313" key="4">
    <source>
        <dbReference type="Proteomes" id="UP001282284"/>
    </source>
</evidence>
<dbReference type="Gene3D" id="3.40.50.300">
    <property type="entry name" value="P-loop containing nucleotide triphosphate hydrolases"/>
    <property type="match status" value="1"/>
</dbReference>
<dbReference type="PANTHER" id="PTHR32204">
    <property type="entry name" value="ATPASE RAVA"/>
    <property type="match status" value="1"/>
</dbReference>
<reference evidence="3 4" key="1">
    <citation type="submission" date="2023-06" db="EMBL/GenBank/DDBJ databases">
        <title>Sporosarcina sp. nov., isolated from Korean traditional fermented seafood 'Jeotgal'.</title>
        <authorList>
            <person name="Yang A.I."/>
            <person name="Shin N.-R."/>
        </authorList>
    </citation>
    <scope>NUCLEOTIDE SEQUENCE [LARGE SCALE GENOMIC DNA]</scope>
    <source>
        <strain evidence="3 4">KCTC13119</strain>
    </source>
</reference>
<dbReference type="InterPro" id="IPR050513">
    <property type="entry name" value="RavA_ATPases"/>
</dbReference>
<sequence>MDPNLRKLEEIKQSLNAKFYEREHEVEGILLALLARQHLLMIGPAGTAKSALSTELAKIIDGTNYFQWLLTPFSTPEEVFGPLSLKELEVGVYKRNTRNKMPEADLVFLDEIFKANSAILNSLLTLINERLFYNGDAPVETPLISVIGASNEYPEEGEGLEALFDRFFLRYEISYIEDEQNFLSMLKSEGKMEELPSMDLKELYQLQELTDNVHVPDEVFETLVTIRQALFDEGIRPSDRRFKQALCVLKAKAVLHQRNHVQLGDLSILENALWETLDQKETVCNVIRRYTTHSVERTLATIEREAEEIYDMAVRDHSAEAGMEAMEKLKVLVGELEQLKEDEPAEATKIIELSNKLTSLSKEVENSRVDEQYTDGTVDSTSEQNETEGVFFRM</sequence>
<dbReference type="SUPFAM" id="SSF52540">
    <property type="entry name" value="P-loop containing nucleoside triphosphate hydrolases"/>
    <property type="match status" value="1"/>
</dbReference>
<evidence type="ECO:0000313" key="3">
    <source>
        <dbReference type="EMBL" id="MDW0113699.1"/>
    </source>
</evidence>
<dbReference type="Proteomes" id="UP001282284">
    <property type="component" value="Unassembled WGS sequence"/>
</dbReference>
<keyword evidence="4" id="KW-1185">Reference proteome</keyword>
<dbReference type="EMBL" id="JAUBDI010000009">
    <property type="protein sequence ID" value="MDW0113699.1"/>
    <property type="molecule type" value="Genomic_DNA"/>
</dbReference>
<feature type="domain" description="AAA+ ATPase" evidence="2">
    <location>
        <begin position="35"/>
        <end position="177"/>
    </location>
</feature>
<comment type="caution">
    <text evidence="3">The sequence shown here is derived from an EMBL/GenBank/DDBJ whole genome shotgun (WGS) entry which is preliminary data.</text>
</comment>
<dbReference type="SMART" id="SM00382">
    <property type="entry name" value="AAA"/>
    <property type="match status" value="1"/>
</dbReference>
<feature type="region of interest" description="Disordered" evidence="1">
    <location>
        <begin position="366"/>
        <end position="394"/>
    </location>
</feature>
<dbReference type="Pfam" id="PF17868">
    <property type="entry name" value="AAA_lid_8"/>
    <property type="match status" value="1"/>
</dbReference>
<evidence type="ECO:0000259" key="2">
    <source>
        <dbReference type="SMART" id="SM00382"/>
    </source>
</evidence>
<organism evidence="3 4">
    <name type="scientific">Sporosarcina saromensis</name>
    <dbReference type="NCBI Taxonomy" id="359365"/>
    <lineage>
        <taxon>Bacteria</taxon>
        <taxon>Bacillati</taxon>
        <taxon>Bacillota</taxon>
        <taxon>Bacilli</taxon>
        <taxon>Bacillales</taxon>
        <taxon>Caryophanaceae</taxon>
        <taxon>Sporosarcina</taxon>
    </lineage>
</organism>
<dbReference type="RefSeq" id="WP_317944206.1">
    <property type="nucleotide sequence ID" value="NZ_JAUBDI010000009.1"/>
</dbReference>
<dbReference type="Pfam" id="PF20030">
    <property type="entry name" value="bpMoxR"/>
    <property type="match status" value="1"/>
</dbReference>
<gene>
    <name evidence="3" type="ORF">QT711_10905</name>
</gene>
<name>A0ABU4G9P2_9BACL</name>